<feature type="domain" description="Helix-turn-helix" evidence="1">
    <location>
        <begin position="6"/>
        <end position="51"/>
    </location>
</feature>
<protein>
    <submittedName>
        <fullName evidence="2">Helix-turn-helix domain-containing protein</fullName>
    </submittedName>
</protein>
<name>A0ABS6BV06_9CLOT</name>
<comment type="caution">
    <text evidence="2">The sequence shown here is derived from an EMBL/GenBank/DDBJ whole genome shotgun (WGS) entry which is preliminary data.</text>
</comment>
<evidence type="ECO:0000313" key="3">
    <source>
        <dbReference type="Proteomes" id="UP000776252"/>
    </source>
</evidence>
<evidence type="ECO:0000313" key="2">
    <source>
        <dbReference type="EMBL" id="MBU3160743.1"/>
    </source>
</evidence>
<keyword evidence="3" id="KW-1185">Reference proteome</keyword>
<proteinExistence type="predicted"/>
<dbReference type="Pfam" id="PF12728">
    <property type="entry name" value="HTH_17"/>
    <property type="match status" value="1"/>
</dbReference>
<dbReference type="NCBIfam" id="TIGR01764">
    <property type="entry name" value="excise"/>
    <property type="match status" value="1"/>
</dbReference>
<evidence type="ECO:0000259" key="1">
    <source>
        <dbReference type="Pfam" id="PF12728"/>
    </source>
</evidence>
<sequence>MENEILNLEQACGLLNVSERTMIKLLREDHLPARKIGREWRFNKKILIDWIGSGDSVRYTNQDDTYAVYEEEEGNYKDMINDICNQASKLKEKNDISSLIKDLNSSISIPADVKLSISYKQKRDIEKLEFKIYWHLRDDVKVNVKNKNLETSD</sequence>
<organism evidence="2 3">
    <name type="scientific">Clostridium frigoris</name>
    <dbReference type="NCBI Taxonomy" id="205327"/>
    <lineage>
        <taxon>Bacteria</taxon>
        <taxon>Bacillati</taxon>
        <taxon>Bacillota</taxon>
        <taxon>Clostridia</taxon>
        <taxon>Eubacteriales</taxon>
        <taxon>Clostridiaceae</taxon>
        <taxon>Clostridium</taxon>
    </lineage>
</organism>
<dbReference type="InterPro" id="IPR041657">
    <property type="entry name" value="HTH_17"/>
</dbReference>
<gene>
    <name evidence="2" type="ORF">KPL37_13420</name>
</gene>
<dbReference type="InterPro" id="IPR010093">
    <property type="entry name" value="SinI_DNA-bd"/>
</dbReference>
<reference evidence="2 3" key="1">
    <citation type="submission" date="2021-06" db="EMBL/GenBank/DDBJ databases">
        <title>Clostridia strains as spoilage organisms.</title>
        <authorList>
            <person name="Wambui J."/>
            <person name="Stephan R."/>
            <person name="Stevens M.J.A."/>
        </authorList>
    </citation>
    <scope>NUCLEOTIDE SEQUENCE [LARGE SCALE GENOMIC DNA]</scope>
    <source>
        <strain evidence="2 3">DSM 14204</strain>
    </source>
</reference>
<dbReference type="Proteomes" id="UP000776252">
    <property type="component" value="Unassembled WGS sequence"/>
</dbReference>
<dbReference type="EMBL" id="JAHLDV010000034">
    <property type="protein sequence ID" value="MBU3160743.1"/>
    <property type="molecule type" value="Genomic_DNA"/>
</dbReference>
<accession>A0ABS6BV06</accession>
<dbReference type="RefSeq" id="WP_216150170.1">
    <property type="nucleotide sequence ID" value="NZ_JAHLDV010000034.1"/>
</dbReference>